<accession>A0A328BIE1</accession>
<sequence>MRNHRFLRLLPVFLLLLLPLLPQRSLAQVSKAGTYQFMQMTTIESVVAGGLGRSRITFTPEFKGTKEATMENLFSLTGINMQNVRANEEAIIRYLQEVQTEGWDLVQVTPLTQTLQSGGSTGQGIFMTRYLFRKAK</sequence>
<dbReference type="RefSeq" id="WP_111478151.1">
    <property type="nucleotide sequence ID" value="NZ_QHKM01000003.1"/>
</dbReference>
<comment type="caution">
    <text evidence="1">The sequence shown here is derived from an EMBL/GenBank/DDBJ whole genome shotgun (WGS) entry which is preliminary data.</text>
</comment>
<evidence type="ECO:0000313" key="2">
    <source>
        <dbReference type="Proteomes" id="UP000248553"/>
    </source>
</evidence>
<keyword evidence="2" id="KW-1185">Reference proteome</keyword>
<dbReference type="AlphaFoldDB" id="A0A328BIE1"/>
<protein>
    <recommendedName>
        <fullName evidence="3">DUF4177 domain-containing protein</fullName>
    </recommendedName>
</protein>
<organism evidence="1 2">
    <name type="scientific">Hymenobacter edaphi</name>
    <dbReference type="NCBI Taxonomy" id="2211146"/>
    <lineage>
        <taxon>Bacteria</taxon>
        <taxon>Pseudomonadati</taxon>
        <taxon>Bacteroidota</taxon>
        <taxon>Cytophagia</taxon>
        <taxon>Cytophagales</taxon>
        <taxon>Hymenobacteraceae</taxon>
        <taxon>Hymenobacter</taxon>
    </lineage>
</organism>
<dbReference type="Proteomes" id="UP000248553">
    <property type="component" value="Unassembled WGS sequence"/>
</dbReference>
<gene>
    <name evidence="1" type="ORF">DLM85_10890</name>
</gene>
<evidence type="ECO:0000313" key="1">
    <source>
        <dbReference type="EMBL" id="RAK66717.1"/>
    </source>
</evidence>
<reference evidence="2" key="1">
    <citation type="submission" date="2018-05" db="EMBL/GenBank/DDBJ databases">
        <authorList>
            <person name="Nie L."/>
        </authorList>
    </citation>
    <scope>NUCLEOTIDE SEQUENCE [LARGE SCALE GENOMIC DNA]</scope>
    <source>
        <strain evidence="2">NL</strain>
    </source>
</reference>
<name>A0A328BIE1_9BACT</name>
<dbReference type="OrthoDB" id="680777at2"/>
<proteinExistence type="predicted"/>
<evidence type="ECO:0008006" key="3">
    <source>
        <dbReference type="Google" id="ProtNLM"/>
    </source>
</evidence>
<dbReference type="EMBL" id="QHKM01000003">
    <property type="protein sequence ID" value="RAK66717.1"/>
    <property type="molecule type" value="Genomic_DNA"/>
</dbReference>